<dbReference type="InterPro" id="IPR020805">
    <property type="entry name" value="Cell_div_FtsZ_CS"/>
</dbReference>
<dbReference type="SMART" id="SM00864">
    <property type="entry name" value="Tubulin"/>
    <property type="match status" value="1"/>
</dbReference>
<feature type="compositionally biased region" description="Acidic residues" evidence="8">
    <location>
        <begin position="423"/>
        <end position="436"/>
    </location>
</feature>
<dbReference type="GO" id="GO:0051258">
    <property type="term" value="P:protein polymerization"/>
    <property type="evidence" value="ECO:0007669"/>
    <property type="project" value="UniProtKB-UniRule"/>
</dbReference>
<dbReference type="InterPro" id="IPR037103">
    <property type="entry name" value="Tubulin/FtsZ-like_C"/>
</dbReference>
<dbReference type="SUPFAM" id="SSF52490">
    <property type="entry name" value="Tubulin nucleotide-binding domain-like"/>
    <property type="match status" value="1"/>
</dbReference>
<feature type="compositionally biased region" description="Low complexity" evidence="8">
    <location>
        <begin position="335"/>
        <end position="383"/>
    </location>
</feature>
<dbReference type="PRINTS" id="PR00423">
    <property type="entry name" value="CELLDVISFTSZ"/>
</dbReference>
<evidence type="ECO:0000313" key="11">
    <source>
        <dbReference type="EMBL" id="QDP97586.1"/>
    </source>
</evidence>
<dbReference type="Gene3D" id="3.40.50.1440">
    <property type="entry name" value="Tubulin/FtsZ, GTPase domain"/>
    <property type="match status" value="1"/>
</dbReference>
<dbReference type="InterPro" id="IPR000158">
    <property type="entry name" value="Cell_div_FtsZ"/>
</dbReference>
<evidence type="ECO:0000259" key="9">
    <source>
        <dbReference type="SMART" id="SM00864"/>
    </source>
</evidence>
<dbReference type="GO" id="GO:0005737">
    <property type="term" value="C:cytoplasm"/>
    <property type="evidence" value="ECO:0007669"/>
    <property type="project" value="UniProtKB-SubCell"/>
</dbReference>
<feature type="binding site" evidence="5">
    <location>
        <position position="185"/>
    </location>
    <ligand>
        <name>GTP</name>
        <dbReference type="ChEBI" id="CHEBI:37565"/>
    </ligand>
</feature>
<dbReference type="PANTHER" id="PTHR30314:SF3">
    <property type="entry name" value="MITOCHONDRIAL DIVISION PROTEIN FSZA"/>
    <property type="match status" value="1"/>
</dbReference>
<evidence type="ECO:0000256" key="6">
    <source>
        <dbReference type="NCBIfam" id="TIGR00065"/>
    </source>
</evidence>
<name>A0A516Q2D8_9ACTN</name>
<comment type="similarity">
    <text evidence="1 5 7">Belongs to the FtsZ family.</text>
</comment>
<dbReference type="GO" id="GO:0032153">
    <property type="term" value="C:cell division site"/>
    <property type="evidence" value="ECO:0007669"/>
    <property type="project" value="UniProtKB-UniRule"/>
</dbReference>
<dbReference type="EMBL" id="CP041692">
    <property type="protein sequence ID" value="QDP97586.1"/>
    <property type="molecule type" value="Genomic_DNA"/>
</dbReference>
<dbReference type="PANTHER" id="PTHR30314">
    <property type="entry name" value="CELL DIVISION PROTEIN FTSZ-RELATED"/>
    <property type="match status" value="1"/>
</dbReference>
<dbReference type="NCBIfam" id="TIGR00065">
    <property type="entry name" value="ftsZ"/>
    <property type="match status" value="1"/>
</dbReference>
<organism evidence="11 12">
    <name type="scientific">Microlunatus elymi</name>
    <dbReference type="NCBI Taxonomy" id="2596828"/>
    <lineage>
        <taxon>Bacteria</taxon>
        <taxon>Bacillati</taxon>
        <taxon>Actinomycetota</taxon>
        <taxon>Actinomycetes</taxon>
        <taxon>Propionibacteriales</taxon>
        <taxon>Propionibacteriaceae</taxon>
        <taxon>Microlunatus</taxon>
    </lineage>
</organism>
<sequence length="436" mass="45217">MVTASQNYLAIIKVVGVGGGGVNAVNRMIEAGLRGVEFIAVNTDAQALLMSDADVKLDIGRDLTRGLGAGADPDKGRQAAEDHAEEIEEALKGADMVFVTAGEGGGTGTGGAPVVARIARALGALTIGVVTRPFSFEGRRRSVQADDGISHLREEVDTLIVIPNDKLLAMTDHQVAILDAFKQADQVLMQGVSGITDLITTPGLINLDFADVKSVMSNAGTALMGIGSARGEERARSAAELAVSSPLLEESIDGARGVLLAIAGGSDLGLFEVSAAADLIQAAAHEEANIIFGTVIDDSLGDEVRVTVIAAGFEDGQPPRRQPGVTRQPAVRTGQPAQAQQQTQQARIPSQNQQPQQQPAPVAQTQQQSAPTQQAQAQPAPAQGSGLQHPAANGQPAGTRPPQPTQTRPNQFGSNGFGKQPAPDDDDDLDVPDFLK</sequence>
<dbReference type="GO" id="GO:0043093">
    <property type="term" value="P:FtsZ-dependent cytokinesis"/>
    <property type="evidence" value="ECO:0007669"/>
    <property type="project" value="UniProtKB-UniRule"/>
</dbReference>
<protein>
    <recommendedName>
        <fullName evidence="5 6">Cell division protein FtsZ</fullName>
    </recommendedName>
</protein>
<dbReference type="InterPro" id="IPR036525">
    <property type="entry name" value="Tubulin/FtsZ_GTPase_sf"/>
</dbReference>
<dbReference type="GO" id="GO:0005525">
    <property type="term" value="F:GTP binding"/>
    <property type="evidence" value="ECO:0007669"/>
    <property type="project" value="UniProtKB-UniRule"/>
</dbReference>
<dbReference type="PROSITE" id="PS01134">
    <property type="entry name" value="FTSZ_1"/>
    <property type="match status" value="1"/>
</dbReference>
<dbReference type="HAMAP" id="MF_00909">
    <property type="entry name" value="FtsZ"/>
    <property type="match status" value="1"/>
</dbReference>
<keyword evidence="5 7" id="KW-0132">Cell division</keyword>
<dbReference type="InterPro" id="IPR024757">
    <property type="entry name" value="FtsZ_C"/>
</dbReference>
<feature type="binding site" evidence="5">
    <location>
        <begin position="106"/>
        <end position="108"/>
    </location>
    <ligand>
        <name>GTP</name>
        <dbReference type="ChEBI" id="CHEBI:37565"/>
    </ligand>
</feature>
<dbReference type="InterPro" id="IPR008280">
    <property type="entry name" value="Tub_FtsZ_C"/>
</dbReference>
<reference evidence="11 12" key="1">
    <citation type="submission" date="2019-07" db="EMBL/GenBank/DDBJ databases">
        <title>Microlunatus dokdonensis sp. nov. isolated from the rhizospheric soil of the wild plant Elymus tsukushiensis.</title>
        <authorList>
            <person name="Ghim S.-Y."/>
            <person name="Hwang Y.-J."/>
            <person name="Son J.-S."/>
            <person name="Shin J.-H."/>
        </authorList>
    </citation>
    <scope>NUCLEOTIDE SEQUENCE [LARGE SCALE GENOMIC DNA]</scope>
    <source>
        <strain evidence="11 12">KUDC0627</strain>
    </source>
</reference>
<keyword evidence="5" id="KW-0963">Cytoplasm</keyword>
<dbReference type="GO" id="GO:0000917">
    <property type="term" value="P:division septum assembly"/>
    <property type="evidence" value="ECO:0007669"/>
    <property type="project" value="UniProtKB-KW"/>
</dbReference>
<accession>A0A516Q2D8</accession>
<evidence type="ECO:0000256" key="8">
    <source>
        <dbReference type="SAM" id="MobiDB-lite"/>
    </source>
</evidence>
<feature type="region of interest" description="Disordered" evidence="8">
    <location>
        <begin position="311"/>
        <end position="436"/>
    </location>
</feature>
<dbReference type="FunFam" id="3.40.50.1440:FF:000001">
    <property type="entry name" value="Cell division protein FtsZ"/>
    <property type="match status" value="1"/>
</dbReference>
<dbReference type="CDD" id="cd02201">
    <property type="entry name" value="FtsZ_type1"/>
    <property type="match status" value="1"/>
</dbReference>
<dbReference type="Proteomes" id="UP000319263">
    <property type="component" value="Chromosome"/>
</dbReference>
<evidence type="ECO:0000313" key="12">
    <source>
        <dbReference type="Proteomes" id="UP000319263"/>
    </source>
</evidence>
<dbReference type="AlphaFoldDB" id="A0A516Q2D8"/>
<evidence type="ECO:0000256" key="1">
    <source>
        <dbReference type="ARBA" id="ARBA00009690"/>
    </source>
</evidence>
<evidence type="ECO:0000256" key="5">
    <source>
        <dbReference type="HAMAP-Rule" id="MF_00909"/>
    </source>
</evidence>
<dbReference type="Pfam" id="PF00091">
    <property type="entry name" value="Tubulin"/>
    <property type="match status" value="1"/>
</dbReference>
<dbReference type="SUPFAM" id="SSF55307">
    <property type="entry name" value="Tubulin C-terminal domain-like"/>
    <property type="match status" value="1"/>
</dbReference>
<dbReference type="RefSeq" id="WP_143987544.1">
    <property type="nucleotide sequence ID" value="NZ_CP041692.1"/>
</dbReference>
<keyword evidence="4 5" id="KW-0717">Septation</keyword>
<evidence type="ECO:0000259" key="10">
    <source>
        <dbReference type="SMART" id="SM00865"/>
    </source>
</evidence>
<dbReference type="PROSITE" id="PS01135">
    <property type="entry name" value="FTSZ_2"/>
    <property type="match status" value="1"/>
</dbReference>
<evidence type="ECO:0000256" key="3">
    <source>
        <dbReference type="ARBA" id="ARBA00023134"/>
    </source>
</evidence>
<dbReference type="KEGG" id="mik:FOE78_18185"/>
<dbReference type="Gene3D" id="3.30.1330.20">
    <property type="entry name" value="Tubulin/FtsZ, C-terminal domain"/>
    <property type="match status" value="1"/>
</dbReference>
<keyword evidence="5 7" id="KW-0131">Cell cycle</keyword>
<feature type="domain" description="Tubulin/FtsZ GTPase" evidence="9">
    <location>
        <begin position="11"/>
        <end position="203"/>
    </location>
</feature>
<dbReference type="OrthoDB" id="9813375at2"/>
<comment type="subunit">
    <text evidence="5">Homodimer. Polymerizes to form a dynamic ring structure in a strictly GTP-dependent manner. Interacts directly with several other division proteins.</text>
</comment>
<dbReference type="GO" id="GO:0003924">
    <property type="term" value="F:GTPase activity"/>
    <property type="evidence" value="ECO:0007669"/>
    <property type="project" value="UniProtKB-UniRule"/>
</dbReference>
<feature type="binding site" evidence="5">
    <location>
        <position position="141"/>
    </location>
    <ligand>
        <name>GTP</name>
        <dbReference type="ChEBI" id="CHEBI:37565"/>
    </ligand>
</feature>
<evidence type="ECO:0000256" key="4">
    <source>
        <dbReference type="ARBA" id="ARBA00023210"/>
    </source>
</evidence>
<feature type="binding site" evidence="5">
    <location>
        <begin position="19"/>
        <end position="23"/>
    </location>
    <ligand>
        <name>GTP</name>
        <dbReference type="ChEBI" id="CHEBI:37565"/>
    </ligand>
</feature>
<dbReference type="InterPro" id="IPR045061">
    <property type="entry name" value="FtsZ/CetZ"/>
</dbReference>
<proteinExistence type="inferred from homology"/>
<gene>
    <name evidence="5 11" type="primary">ftsZ</name>
    <name evidence="11" type="ORF">FOE78_18185</name>
</gene>
<feature type="domain" description="Tubulin/FtsZ 2-layer sandwich" evidence="10">
    <location>
        <begin position="205"/>
        <end position="322"/>
    </location>
</feature>
<dbReference type="Pfam" id="PF12327">
    <property type="entry name" value="FtsZ_C"/>
    <property type="match status" value="1"/>
</dbReference>
<dbReference type="InterPro" id="IPR003008">
    <property type="entry name" value="Tubulin_FtsZ_GTPase"/>
</dbReference>
<keyword evidence="2 5" id="KW-0547">Nucleotide-binding</keyword>
<evidence type="ECO:0000256" key="7">
    <source>
        <dbReference type="RuleBase" id="RU000631"/>
    </source>
</evidence>
<evidence type="ECO:0000256" key="2">
    <source>
        <dbReference type="ARBA" id="ARBA00022741"/>
    </source>
</evidence>
<feature type="binding site" evidence="5">
    <location>
        <position position="137"/>
    </location>
    <ligand>
        <name>GTP</name>
        <dbReference type="ChEBI" id="CHEBI:37565"/>
    </ligand>
</feature>
<keyword evidence="12" id="KW-1185">Reference proteome</keyword>
<comment type="subcellular location">
    <subcellularLocation>
        <location evidence="5">Cytoplasm</location>
    </subcellularLocation>
    <text evidence="5">Assembles at midcell at the inner surface of the cytoplasmic membrane.</text>
</comment>
<keyword evidence="3 5" id="KW-0342">GTP-binding</keyword>
<dbReference type="SMART" id="SM00865">
    <property type="entry name" value="Tubulin_C"/>
    <property type="match status" value="1"/>
</dbReference>
<comment type="function">
    <text evidence="5 7">Essential cell division protein that forms a contractile ring structure (Z ring) at the future cell division site. The regulation of the ring assembly controls the timing and the location of cell division. One of the functions of the FtsZ ring is to recruit other cell division proteins to the septum to produce a new cell wall between the dividing cells. Binds GTP and shows GTPase activity.</text>
</comment>
<dbReference type="InterPro" id="IPR018316">
    <property type="entry name" value="Tubulin/FtsZ_2-layer-sand-dom"/>
</dbReference>